<comment type="similarity">
    <text evidence="1">Belongs to the multicopper oxidase family.</text>
</comment>
<feature type="domain" description="Plastocyanin-like" evidence="2">
    <location>
        <begin position="5"/>
        <end position="64"/>
    </location>
</feature>
<dbReference type="PANTHER" id="PTHR11709">
    <property type="entry name" value="MULTI-COPPER OXIDASE"/>
    <property type="match status" value="1"/>
</dbReference>
<sequence>MYSYSNPMHLHGHDFFVLAQGHGKYDADKDMQTYNLVDPPVRNTILVPVVGWTVIRFIASNPGM</sequence>
<dbReference type="EMBL" id="LT934120">
    <property type="protein sequence ID" value="VAI40393.1"/>
    <property type="molecule type" value="Genomic_DNA"/>
</dbReference>
<proteinExistence type="inferred from homology"/>
<dbReference type="InterPro" id="IPR008972">
    <property type="entry name" value="Cupredoxin"/>
</dbReference>
<gene>
    <name evidence="3" type="ORF">TRITD_5Bv1G248350</name>
</gene>
<organism evidence="3 4">
    <name type="scientific">Triticum turgidum subsp. durum</name>
    <name type="common">Durum wheat</name>
    <name type="synonym">Triticum durum</name>
    <dbReference type="NCBI Taxonomy" id="4567"/>
    <lineage>
        <taxon>Eukaryota</taxon>
        <taxon>Viridiplantae</taxon>
        <taxon>Streptophyta</taxon>
        <taxon>Embryophyta</taxon>
        <taxon>Tracheophyta</taxon>
        <taxon>Spermatophyta</taxon>
        <taxon>Magnoliopsida</taxon>
        <taxon>Liliopsida</taxon>
        <taxon>Poales</taxon>
        <taxon>Poaceae</taxon>
        <taxon>BOP clade</taxon>
        <taxon>Pooideae</taxon>
        <taxon>Triticodae</taxon>
        <taxon>Triticeae</taxon>
        <taxon>Triticinae</taxon>
        <taxon>Triticum</taxon>
    </lineage>
</organism>
<evidence type="ECO:0000313" key="3">
    <source>
        <dbReference type="EMBL" id="VAI40393.1"/>
    </source>
</evidence>
<evidence type="ECO:0000259" key="2">
    <source>
        <dbReference type="Pfam" id="PF07731"/>
    </source>
</evidence>
<dbReference type="InterPro" id="IPR045087">
    <property type="entry name" value="Cu-oxidase_fam"/>
</dbReference>
<dbReference type="GO" id="GO:0016491">
    <property type="term" value="F:oxidoreductase activity"/>
    <property type="evidence" value="ECO:0007669"/>
    <property type="project" value="InterPro"/>
</dbReference>
<dbReference type="Pfam" id="PF07731">
    <property type="entry name" value="Cu-oxidase_2"/>
    <property type="match status" value="1"/>
</dbReference>
<evidence type="ECO:0000313" key="4">
    <source>
        <dbReference type="Proteomes" id="UP000324705"/>
    </source>
</evidence>
<dbReference type="GO" id="GO:0005507">
    <property type="term" value="F:copper ion binding"/>
    <property type="evidence" value="ECO:0007669"/>
    <property type="project" value="InterPro"/>
</dbReference>
<protein>
    <recommendedName>
        <fullName evidence="2">Plastocyanin-like domain-containing protein</fullName>
    </recommendedName>
</protein>
<dbReference type="SUPFAM" id="SSF49503">
    <property type="entry name" value="Cupredoxins"/>
    <property type="match status" value="1"/>
</dbReference>
<dbReference type="PANTHER" id="PTHR11709:SF356">
    <property type="entry name" value="LACCASE"/>
    <property type="match status" value="1"/>
</dbReference>
<evidence type="ECO:0000256" key="1">
    <source>
        <dbReference type="ARBA" id="ARBA00010609"/>
    </source>
</evidence>
<accession>A0A9R0XP27</accession>
<dbReference type="AlphaFoldDB" id="A0A9R0XP27"/>
<name>A0A9R0XP27_TRITD</name>
<dbReference type="Proteomes" id="UP000324705">
    <property type="component" value="Chromosome 5B"/>
</dbReference>
<dbReference type="InterPro" id="IPR011706">
    <property type="entry name" value="Cu-oxidase_C"/>
</dbReference>
<keyword evidence="4" id="KW-1185">Reference proteome</keyword>
<reference evidence="3 4" key="1">
    <citation type="submission" date="2017-09" db="EMBL/GenBank/DDBJ databases">
        <authorList>
            <consortium name="International Durum Wheat Genome Sequencing Consortium (IDWGSC)"/>
            <person name="Milanesi L."/>
        </authorList>
    </citation>
    <scope>NUCLEOTIDE SEQUENCE [LARGE SCALE GENOMIC DNA]</scope>
    <source>
        <strain evidence="4">cv. Svevo</strain>
    </source>
</reference>
<dbReference type="Gene3D" id="2.60.40.420">
    <property type="entry name" value="Cupredoxins - blue copper proteins"/>
    <property type="match status" value="1"/>
</dbReference>
<dbReference type="Gramene" id="TRITD5Bv1G248350.2">
    <property type="protein sequence ID" value="TRITD5Bv1G248350.2"/>
    <property type="gene ID" value="TRITD5Bv1G248350"/>
</dbReference>